<feature type="transmembrane region" description="Helical" evidence="1">
    <location>
        <begin position="7"/>
        <end position="25"/>
    </location>
</feature>
<accession>A0A1Y2BP90</accession>
<evidence type="ECO:0000313" key="3">
    <source>
        <dbReference type="Proteomes" id="UP000193920"/>
    </source>
</evidence>
<keyword evidence="3" id="KW-1185">Reference proteome</keyword>
<comment type="caution">
    <text evidence="2">The sequence shown here is derived from an EMBL/GenBank/DDBJ whole genome shotgun (WGS) entry which is preliminary data.</text>
</comment>
<feature type="transmembrane region" description="Helical" evidence="1">
    <location>
        <begin position="178"/>
        <end position="202"/>
    </location>
</feature>
<keyword evidence="1" id="KW-0472">Membrane</keyword>
<dbReference type="OrthoDB" id="10053231at2759"/>
<dbReference type="AlphaFoldDB" id="A0A1Y2BP90"/>
<gene>
    <name evidence="2" type="ORF">LY90DRAFT_511466</name>
</gene>
<keyword evidence="1" id="KW-0812">Transmembrane</keyword>
<dbReference type="EMBL" id="MCOG01000147">
    <property type="protein sequence ID" value="ORY36570.1"/>
    <property type="molecule type" value="Genomic_DNA"/>
</dbReference>
<dbReference type="Proteomes" id="UP000193920">
    <property type="component" value="Unassembled WGS sequence"/>
</dbReference>
<protein>
    <submittedName>
        <fullName evidence="2">Uncharacterized protein</fullName>
    </submittedName>
</protein>
<sequence>MEVKFILFIYIVFYFGWFHSIYGKFYTKDEILKLKGESSYNTEFYCKDDVCVSKEDDYAEFPDGNGNVTRYITKACHYDSLVKDECYSSKKCTIDSECLSNKCLNSTCIFNEENPIVYCTNEYSFNAFLNRRKSIMHCGKAPMDSCTEKKDCGSNVCVESYCGYGGGGPSDSETAGSIYGLVWLGIGFVVFIVLIVICCCCIKKHKKGNNTDV</sequence>
<reference evidence="2 3" key="1">
    <citation type="submission" date="2016-08" db="EMBL/GenBank/DDBJ databases">
        <title>A Parts List for Fungal Cellulosomes Revealed by Comparative Genomics.</title>
        <authorList>
            <consortium name="DOE Joint Genome Institute"/>
            <person name="Haitjema C.H."/>
            <person name="Gilmore S.P."/>
            <person name="Henske J.K."/>
            <person name="Solomon K.V."/>
            <person name="De Groot R."/>
            <person name="Kuo A."/>
            <person name="Mondo S.J."/>
            <person name="Salamov A.A."/>
            <person name="Labutti K."/>
            <person name="Zhao Z."/>
            <person name="Chiniquy J."/>
            <person name="Barry K."/>
            <person name="Brewer H.M."/>
            <person name="Purvine S.O."/>
            <person name="Wright A.T."/>
            <person name="Boxma B."/>
            <person name="Van Alen T."/>
            <person name="Hackstein J.H."/>
            <person name="Baker S.E."/>
            <person name="Grigoriev I.V."/>
            <person name="O'Malley M.A."/>
        </authorList>
    </citation>
    <scope>NUCLEOTIDE SEQUENCE [LARGE SCALE GENOMIC DNA]</scope>
    <source>
        <strain evidence="2 3">G1</strain>
    </source>
</reference>
<evidence type="ECO:0000256" key="1">
    <source>
        <dbReference type="SAM" id="Phobius"/>
    </source>
</evidence>
<organism evidence="2 3">
    <name type="scientific">Neocallimastix californiae</name>
    <dbReference type="NCBI Taxonomy" id="1754190"/>
    <lineage>
        <taxon>Eukaryota</taxon>
        <taxon>Fungi</taxon>
        <taxon>Fungi incertae sedis</taxon>
        <taxon>Chytridiomycota</taxon>
        <taxon>Chytridiomycota incertae sedis</taxon>
        <taxon>Neocallimastigomycetes</taxon>
        <taxon>Neocallimastigales</taxon>
        <taxon>Neocallimastigaceae</taxon>
        <taxon>Neocallimastix</taxon>
    </lineage>
</organism>
<name>A0A1Y2BP90_9FUNG</name>
<keyword evidence="1" id="KW-1133">Transmembrane helix</keyword>
<evidence type="ECO:0000313" key="2">
    <source>
        <dbReference type="EMBL" id="ORY36570.1"/>
    </source>
</evidence>
<proteinExistence type="predicted"/>